<dbReference type="RefSeq" id="WP_378776192.1">
    <property type="nucleotide sequence ID" value="NZ_JBHTMX010000149.1"/>
</dbReference>
<evidence type="ECO:0000256" key="7">
    <source>
        <dbReference type="SAM" id="Phobius"/>
    </source>
</evidence>
<accession>A0ABW3Z9H8</accession>
<evidence type="ECO:0000259" key="8">
    <source>
        <dbReference type="Pfam" id="PF02683"/>
    </source>
</evidence>
<protein>
    <submittedName>
        <fullName evidence="9">Cytochrome c biogenesis CcdA family protein</fullName>
    </submittedName>
</protein>
<dbReference type="Proteomes" id="UP001597171">
    <property type="component" value="Unassembled WGS sequence"/>
</dbReference>
<dbReference type="PANTHER" id="PTHR31272">
    <property type="entry name" value="CYTOCHROME C-TYPE BIOGENESIS PROTEIN HI_1454-RELATED"/>
    <property type="match status" value="1"/>
</dbReference>
<dbReference type="InterPro" id="IPR051790">
    <property type="entry name" value="Cytochrome_c-biogenesis_DsbD"/>
</dbReference>
<feature type="transmembrane region" description="Helical" evidence="7">
    <location>
        <begin position="209"/>
        <end position="234"/>
    </location>
</feature>
<comment type="subcellular location">
    <subcellularLocation>
        <location evidence="1">Membrane</location>
        <topology evidence="1">Multi-pass membrane protein</topology>
    </subcellularLocation>
</comment>
<organism evidence="9 10">
    <name type="scientific">Methylopila musalis</name>
    <dbReference type="NCBI Taxonomy" id="1134781"/>
    <lineage>
        <taxon>Bacteria</taxon>
        <taxon>Pseudomonadati</taxon>
        <taxon>Pseudomonadota</taxon>
        <taxon>Alphaproteobacteria</taxon>
        <taxon>Hyphomicrobiales</taxon>
        <taxon>Methylopilaceae</taxon>
        <taxon>Methylopila</taxon>
    </lineage>
</organism>
<feature type="transmembrane region" description="Helical" evidence="7">
    <location>
        <begin position="167"/>
        <end position="188"/>
    </location>
</feature>
<proteinExistence type="inferred from homology"/>
<evidence type="ECO:0000256" key="3">
    <source>
        <dbReference type="ARBA" id="ARBA00022692"/>
    </source>
</evidence>
<comment type="similarity">
    <text evidence="2">Belongs to the DsbD family.</text>
</comment>
<keyword evidence="3 7" id="KW-0812">Transmembrane</keyword>
<feature type="domain" description="Cytochrome C biogenesis protein transmembrane" evidence="8">
    <location>
        <begin position="6"/>
        <end position="215"/>
    </location>
</feature>
<feature type="transmembrane region" description="Helical" evidence="7">
    <location>
        <begin position="12"/>
        <end position="35"/>
    </location>
</feature>
<gene>
    <name evidence="9" type="ORF">ACFQ4O_13375</name>
</gene>
<reference evidence="10" key="1">
    <citation type="journal article" date="2019" name="Int. J. Syst. Evol. Microbiol.">
        <title>The Global Catalogue of Microorganisms (GCM) 10K type strain sequencing project: providing services to taxonomists for standard genome sequencing and annotation.</title>
        <authorList>
            <consortium name="The Broad Institute Genomics Platform"/>
            <consortium name="The Broad Institute Genome Sequencing Center for Infectious Disease"/>
            <person name="Wu L."/>
            <person name="Ma J."/>
        </authorList>
    </citation>
    <scope>NUCLEOTIDE SEQUENCE [LARGE SCALE GENOMIC DNA]</scope>
    <source>
        <strain evidence="10">CCUG 61696</strain>
    </source>
</reference>
<keyword evidence="6 7" id="KW-0472">Membrane</keyword>
<evidence type="ECO:0000256" key="4">
    <source>
        <dbReference type="ARBA" id="ARBA00022748"/>
    </source>
</evidence>
<feature type="transmembrane region" description="Helical" evidence="7">
    <location>
        <begin position="90"/>
        <end position="115"/>
    </location>
</feature>
<evidence type="ECO:0000256" key="6">
    <source>
        <dbReference type="ARBA" id="ARBA00023136"/>
    </source>
</evidence>
<dbReference type="EMBL" id="JBHTMX010000149">
    <property type="protein sequence ID" value="MFD1332990.1"/>
    <property type="molecule type" value="Genomic_DNA"/>
</dbReference>
<evidence type="ECO:0000313" key="9">
    <source>
        <dbReference type="EMBL" id="MFD1332990.1"/>
    </source>
</evidence>
<dbReference type="Pfam" id="PF02683">
    <property type="entry name" value="DsbD_TM"/>
    <property type="match status" value="1"/>
</dbReference>
<evidence type="ECO:0000256" key="1">
    <source>
        <dbReference type="ARBA" id="ARBA00004141"/>
    </source>
</evidence>
<feature type="transmembrane region" description="Helical" evidence="7">
    <location>
        <begin position="56"/>
        <end position="78"/>
    </location>
</feature>
<dbReference type="PANTHER" id="PTHR31272:SF4">
    <property type="entry name" value="CYTOCHROME C-TYPE BIOGENESIS PROTEIN HI_1454-RELATED"/>
    <property type="match status" value="1"/>
</dbReference>
<dbReference type="InterPro" id="IPR003834">
    <property type="entry name" value="Cyt_c_assmbl_TM_dom"/>
</dbReference>
<sequence length="244" mass="25236">MISDVTLPAVFAAGALSFLSPCVLPLVPPYLCYLAGSTLDQLVSDERPRSVSARTLGAAALFVLGFATVFIALGATASALGRLLLANAPLLSSVAGVAIIVMGLHFLGVFRIGFLMRDTRMEVQKPVGLWGAYLMGLAFAFGWTPCIGPVLAAVLSVAASEATVARGAGLLAVYAAGLGLPFLIAAFAMKPFIAFLKRFRAHLGVVEKVTGGLLVLTGLAFLTGFTATASFWLLETFPGLATLG</sequence>
<keyword evidence="5 7" id="KW-1133">Transmembrane helix</keyword>
<evidence type="ECO:0000256" key="2">
    <source>
        <dbReference type="ARBA" id="ARBA00006143"/>
    </source>
</evidence>
<keyword evidence="4" id="KW-0201">Cytochrome c-type biogenesis</keyword>
<name>A0ABW3Z9H8_9HYPH</name>
<keyword evidence="10" id="KW-1185">Reference proteome</keyword>
<feature type="transmembrane region" description="Helical" evidence="7">
    <location>
        <begin position="127"/>
        <end position="155"/>
    </location>
</feature>
<evidence type="ECO:0000256" key="5">
    <source>
        <dbReference type="ARBA" id="ARBA00022989"/>
    </source>
</evidence>
<evidence type="ECO:0000313" key="10">
    <source>
        <dbReference type="Proteomes" id="UP001597171"/>
    </source>
</evidence>
<comment type="caution">
    <text evidence="9">The sequence shown here is derived from an EMBL/GenBank/DDBJ whole genome shotgun (WGS) entry which is preliminary data.</text>
</comment>